<evidence type="ECO:0000313" key="2">
    <source>
        <dbReference type="Proteomes" id="UP000002038"/>
    </source>
</evidence>
<organism evidence="1 2">
    <name type="scientific">Blastomyces gilchristii (strain SLH14081)</name>
    <name type="common">Blastomyces dermatitidis</name>
    <dbReference type="NCBI Taxonomy" id="559298"/>
    <lineage>
        <taxon>Eukaryota</taxon>
        <taxon>Fungi</taxon>
        <taxon>Dikarya</taxon>
        <taxon>Ascomycota</taxon>
        <taxon>Pezizomycotina</taxon>
        <taxon>Eurotiomycetes</taxon>
        <taxon>Eurotiomycetidae</taxon>
        <taxon>Onygenales</taxon>
        <taxon>Ajellomycetaceae</taxon>
        <taxon>Blastomyces</taxon>
    </lineage>
</organism>
<gene>
    <name evidence="1" type="ORF">BDBG_08611</name>
</gene>
<dbReference type="VEuPathDB" id="FungiDB:BDBG_08611"/>
<keyword evidence="2" id="KW-1185">Reference proteome</keyword>
<name>A0A179UZ83_BLAGS</name>
<dbReference type="RefSeq" id="XP_031580887.1">
    <property type="nucleotide sequence ID" value="XM_031723651.1"/>
</dbReference>
<proteinExistence type="predicted"/>
<reference evidence="2" key="1">
    <citation type="journal article" date="2015" name="PLoS Genet.">
        <title>The dynamic genome and transcriptome of the human fungal pathogen Blastomyces and close relative Emmonsia.</title>
        <authorList>
            <person name="Munoz J.F."/>
            <person name="Gauthier G.M."/>
            <person name="Desjardins C.A."/>
            <person name="Gallo J.E."/>
            <person name="Holder J."/>
            <person name="Sullivan T.D."/>
            <person name="Marty A.J."/>
            <person name="Carmen J.C."/>
            <person name="Chen Z."/>
            <person name="Ding L."/>
            <person name="Gujja S."/>
            <person name="Magrini V."/>
            <person name="Misas E."/>
            <person name="Mitreva M."/>
            <person name="Priest M."/>
            <person name="Saif S."/>
            <person name="Whiston E.A."/>
            <person name="Young S."/>
            <person name="Zeng Q."/>
            <person name="Goldman W.E."/>
            <person name="Mardis E.R."/>
            <person name="Taylor J.W."/>
            <person name="McEwen J.G."/>
            <person name="Clay O.K."/>
            <person name="Klein B.S."/>
            <person name="Cuomo C.A."/>
        </authorList>
    </citation>
    <scope>NUCLEOTIDE SEQUENCE [LARGE SCALE GENOMIC DNA]</scope>
    <source>
        <strain evidence="2">SLH14081</strain>
    </source>
</reference>
<dbReference type="EMBL" id="GG657472">
    <property type="protein sequence ID" value="OAT13406.1"/>
    <property type="molecule type" value="Genomic_DNA"/>
</dbReference>
<dbReference type="Proteomes" id="UP000002038">
    <property type="component" value="Unassembled WGS sequence"/>
</dbReference>
<dbReference type="AlphaFoldDB" id="A0A179UZ83"/>
<dbReference type="KEGG" id="bgh:BDBG_08611"/>
<protein>
    <submittedName>
        <fullName evidence="1">Uncharacterized protein</fullName>
    </submittedName>
</protein>
<dbReference type="GeneID" id="8501558"/>
<evidence type="ECO:0000313" key="1">
    <source>
        <dbReference type="EMBL" id="OAT13406.1"/>
    </source>
</evidence>
<sequence length="95" mass="10717">MVMVYRGLAQSFVRAIDSSMGRLAYLAAFKLEWKKFEALPWEKMCEQRNIHVILNDGATIIPSATHLPLLLLESKALDVLVIQAKKSKAYVKQLG</sequence>
<accession>A0A179UZ83</accession>